<protein>
    <submittedName>
        <fullName evidence="4">Lipoprotein</fullName>
    </submittedName>
</protein>
<dbReference type="Proteomes" id="UP000006852">
    <property type="component" value="Chromosome"/>
</dbReference>
<evidence type="ECO:0000256" key="1">
    <source>
        <dbReference type="ARBA" id="ARBA00022737"/>
    </source>
</evidence>
<reference evidence="4 5" key="1">
    <citation type="journal article" date="2011" name="Stand. Genomic Sci.">
        <title>Complete genome sequence of Treponema succinifaciens type strain (6091).</title>
        <authorList>
            <person name="Han C."/>
            <person name="Gronow S."/>
            <person name="Teshima H."/>
            <person name="Lapidus A."/>
            <person name="Nolan M."/>
            <person name="Lucas S."/>
            <person name="Hammon N."/>
            <person name="Deshpande S."/>
            <person name="Cheng J.F."/>
            <person name="Zeytun A."/>
            <person name="Tapia R."/>
            <person name="Goodwin L."/>
            <person name="Pitluck S."/>
            <person name="Liolios K."/>
            <person name="Pagani I."/>
            <person name="Ivanova N."/>
            <person name="Mavromatis K."/>
            <person name="Mikhailova N."/>
            <person name="Huntemann M."/>
            <person name="Pati A."/>
            <person name="Chen A."/>
            <person name="Palaniappan K."/>
            <person name="Land M."/>
            <person name="Hauser L."/>
            <person name="Brambilla E.M."/>
            <person name="Rohde M."/>
            <person name="Goker M."/>
            <person name="Woyke T."/>
            <person name="Bristow J."/>
            <person name="Eisen J.A."/>
            <person name="Markowitz V."/>
            <person name="Hugenholtz P."/>
            <person name="Kyrpides N.C."/>
            <person name="Klenk H.P."/>
            <person name="Detter J.C."/>
        </authorList>
    </citation>
    <scope>NUCLEOTIDE SEQUENCE [LARGE SCALE GENOMIC DNA]</scope>
    <source>
        <strain evidence="5">ATCC 33096 / DSM 2489 / 6091</strain>
    </source>
</reference>
<gene>
    <name evidence="4" type="ordered locus">Tresu_0902</name>
</gene>
<evidence type="ECO:0000256" key="2">
    <source>
        <dbReference type="ARBA" id="ARBA00022803"/>
    </source>
</evidence>
<keyword evidence="5" id="KW-1185">Reference proteome</keyword>
<dbReference type="RefSeq" id="WP_013701119.1">
    <property type="nucleotide sequence ID" value="NC_015385.1"/>
</dbReference>
<dbReference type="HOGENOM" id="CLU_032129_0_0_12"/>
<evidence type="ECO:0000313" key="4">
    <source>
        <dbReference type="EMBL" id="AEB13826.1"/>
    </source>
</evidence>
<dbReference type="eggNOG" id="COG4783">
    <property type="taxonomic scope" value="Bacteria"/>
</dbReference>
<dbReference type="Gene3D" id="1.25.40.10">
    <property type="entry name" value="Tetratricopeptide repeat domain"/>
    <property type="match status" value="3"/>
</dbReference>
<dbReference type="SUPFAM" id="SSF48452">
    <property type="entry name" value="TPR-like"/>
    <property type="match status" value="3"/>
</dbReference>
<dbReference type="InterPro" id="IPR019734">
    <property type="entry name" value="TPR_rpt"/>
</dbReference>
<dbReference type="InterPro" id="IPR051685">
    <property type="entry name" value="Ycf3/AcsC/BcsC/TPR_MFPF"/>
</dbReference>
<feature type="repeat" description="TPR" evidence="3">
    <location>
        <begin position="554"/>
        <end position="587"/>
    </location>
</feature>
<reference evidence="5" key="2">
    <citation type="submission" date="2011-04" db="EMBL/GenBank/DDBJ databases">
        <title>The complete genome of chromosome of Treponema succinifaciens DSM 2489.</title>
        <authorList>
            <person name="Lucas S."/>
            <person name="Copeland A."/>
            <person name="Lapidus A."/>
            <person name="Bruce D."/>
            <person name="Goodwin L."/>
            <person name="Pitluck S."/>
            <person name="Peters L."/>
            <person name="Kyrpides N."/>
            <person name="Mavromatis K."/>
            <person name="Ivanova N."/>
            <person name="Ovchinnikova G."/>
            <person name="Teshima H."/>
            <person name="Detter J.C."/>
            <person name="Tapia R."/>
            <person name="Han C."/>
            <person name="Land M."/>
            <person name="Hauser L."/>
            <person name="Markowitz V."/>
            <person name="Cheng J.-F."/>
            <person name="Hugenholtz P."/>
            <person name="Woyke T."/>
            <person name="Wu D."/>
            <person name="Gronow S."/>
            <person name="Wellnitz S."/>
            <person name="Brambilla E."/>
            <person name="Klenk H.-P."/>
            <person name="Eisen J.A."/>
        </authorList>
    </citation>
    <scope>NUCLEOTIDE SEQUENCE [LARGE SCALE GENOMIC DNA]</scope>
    <source>
        <strain evidence="5">ATCC 33096 / DSM 2489 / 6091</strain>
    </source>
</reference>
<dbReference type="OrthoDB" id="356265at2"/>
<dbReference type="STRING" id="869209.Tresu_0902"/>
<dbReference type="InterPro" id="IPR011990">
    <property type="entry name" value="TPR-like_helical_dom_sf"/>
</dbReference>
<name>F2NRK8_TRES6</name>
<dbReference type="GeneID" id="302998069"/>
<dbReference type="PROSITE" id="PS50005">
    <property type="entry name" value="TPR"/>
    <property type="match status" value="1"/>
</dbReference>
<proteinExistence type="predicted"/>
<accession>F2NRK8</accession>
<dbReference type="PANTHER" id="PTHR44943:SF4">
    <property type="entry name" value="TPR REPEAT-CONTAINING PROTEIN MJ0798"/>
    <property type="match status" value="1"/>
</dbReference>
<dbReference type="EMBL" id="CP002631">
    <property type="protein sequence ID" value="AEB13826.1"/>
    <property type="molecule type" value="Genomic_DNA"/>
</dbReference>
<evidence type="ECO:0000256" key="3">
    <source>
        <dbReference type="PROSITE-ProRule" id="PRU00339"/>
    </source>
</evidence>
<evidence type="ECO:0000313" key="5">
    <source>
        <dbReference type="Proteomes" id="UP000006852"/>
    </source>
</evidence>
<dbReference type="AlphaFoldDB" id="F2NRK8"/>
<keyword evidence="1" id="KW-0677">Repeat</keyword>
<organism evidence="4 5">
    <name type="scientific">Treponema succinifaciens (strain ATCC 33096 / DSM 2489 / 6091)</name>
    <dbReference type="NCBI Taxonomy" id="869209"/>
    <lineage>
        <taxon>Bacteria</taxon>
        <taxon>Pseudomonadati</taxon>
        <taxon>Spirochaetota</taxon>
        <taxon>Spirochaetia</taxon>
        <taxon>Spirochaetales</taxon>
        <taxon>Treponemataceae</taxon>
        <taxon>Treponema</taxon>
    </lineage>
</organism>
<sequence>MTAFRKFALRKTVAGFFRDATISERISLRKMRGTFYLVFATLPFIFSCASSPSPAPKSEEKLPAVAVQVSPSKNRSFFSSIDKETMRLVEIGSPQSLRQAAASIHKSSPDDYSDAEKSILYISAEIMKLAWPSEAVTWSVPPIARTNQYIGAVESAKKGIYDLSMNRSDFLSIMLPSLVLLTSSGVTIEDYYELSENSLNFALELCPDSVLANYLMGILCLKQNENEKALEYFKLSNGKYAGGTKEILESVAKACFLTGKYELALSFGEELLSRFPQDTELLKTCALSAFHLGDFDKTEGFVVRVLLLEPDNTSYVLLRAKILMENQDYIRASSLLDAVEKKNSASKEYYLLRTQLLRDWSKNNAAAIETAGTALNLYPYDSETLLVAAETASVAGLSVNGMTALELAEKVLEKDSENVQAMEILLDEYIKKSDYAKAYSLSSRLMQIPSVQKTSLFRHIDICLALKKNTEAMNLALKDYEKNPADENSCMAYVKVLSASGQKNSAMQLISSLLSSASQKMKSFLYFERSQIQGTEDSVLADLRASLTANPRNKDSLYSLYKIYYAKKDWRRAQYYLKQVVALDPSNSLYLSKNSELEKLLGR</sequence>
<dbReference type="PANTHER" id="PTHR44943">
    <property type="entry name" value="CELLULOSE SYNTHASE OPERON PROTEIN C"/>
    <property type="match status" value="1"/>
</dbReference>
<dbReference type="KEGG" id="tsu:Tresu_0902"/>
<keyword evidence="4" id="KW-0449">Lipoprotein</keyword>
<keyword evidence="2 3" id="KW-0802">TPR repeat</keyword>